<evidence type="ECO:0000313" key="2">
    <source>
        <dbReference type="EMBL" id="SNS67775.1"/>
    </source>
</evidence>
<dbReference type="PANTHER" id="PTHR22893:SF55">
    <property type="entry name" value="OXIDOREDUCTASE-RELATED"/>
    <property type="match status" value="1"/>
</dbReference>
<dbReference type="SUPFAM" id="SSF51395">
    <property type="entry name" value="FMN-linked oxidoreductases"/>
    <property type="match status" value="1"/>
</dbReference>
<proteinExistence type="predicted"/>
<evidence type="ECO:0000313" key="3">
    <source>
        <dbReference type="Proteomes" id="UP000198407"/>
    </source>
</evidence>
<feature type="domain" description="NADH:flavin oxidoreductase/NADH oxidase N-terminal" evidence="1">
    <location>
        <begin position="12"/>
        <end position="310"/>
    </location>
</feature>
<reference evidence="3" key="1">
    <citation type="submission" date="2017-06" db="EMBL/GenBank/DDBJ databases">
        <authorList>
            <person name="Varghese N."/>
            <person name="Submissions S."/>
        </authorList>
    </citation>
    <scope>NUCLEOTIDE SEQUENCE [LARGE SCALE GENOMIC DNA]</scope>
    <source>
        <strain evidence="3">DSM 22348</strain>
    </source>
</reference>
<dbReference type="GO" id="GO:0005829">
    <property type="term" value="C:cytosol"/>
    <property type="evidence" value="ECO:0007669"/>
    <property type="project" value="TreeGrafter"/>
</dbReference>
<dbReference type="GO" id="GO:0016491">
    <property type="term" value="F:oxidoreductase activity"/>
    <property type="evidence" value="ECO:0007669"/>
    <property type="project" value="InterPro"/>
</dbReference>
<dbReference type="GO" id="GO:0010181">
    <property type="term" value="F:FMN binding"/>
    <property type="evidence" value="ECO:0007669"/>
    <property type="project" value="InterPro"/>
</dbReference>
<evidence type="ECO:0000259" key="1">
    <source>
        <dbReference type="Pfam" id="PF00724"/>
    </source>
</evidence>
<dbReference type="EMBL" id="FZOL01000012">
    <property type="protein sequence ID" value="SNS67775.1"/>
    <property type="molecule type" value="Genomic_DNA"/>
</dbReference>
<gene>
    <name evidence="2" type="ORF">SAMN05444352_112139</name>
</gene>
<dbReference type="Gene3D" id="3.20.20.70">
    <property type="entry name" value="Aldolase class I"/>
    <property type="match status" value="1"/>
</dbReference>
<protein>
    <submittedName>
        <fullName evidence="2">2,4-dienoyl-CoA reductase</fullName>
    </submittedName>
</protein>
<keyword evidence="3" id="KW-1185">Reference proteome</keyword>
<dbReference type="STRING" id="1215104.GCA_000730585_04232"/>
<dbReference type="CDD" id="cd04747">
    <property type="entry name" value="OYE_like_5_FMN"/>
    <property type="match status" value="1"/>
</dbReference>
<dbReference type="PANTHER" id="PTHR22893">
    <property type="entry name" value="NADH OXIDOREDUCTASE-RELATED"/>
    <property type="match status" value="1"/>
</dbReference>
<sequence>MSQAHDPQHQVLFNPIAFGAHTLRNRIVMSPMTRQRSPGGIPGEQSVAYYRRRAEGGVGLIVTEGTCIGHPAAHGYNHVPDLFGDQALEGWKSVVAAVHKAGARIVPQLWHVGPIRRLGMAPAPQVPGYGPMEIREGGEVVVKAMTLADIDEVVEAYAQAARDAQAIGFDGVEIHGAHEYLIDSFIWQRSNQRDDEYGGSLANRTRLAARIVRAVREATGPGFPILFRFSQWKISDYDARIVEDAEQLKVFLQILVDAGVDIFDVSTRRCWEPAFAGSSDSLAAWTRRLSGKPVVMVGSVGLDKVYSIAQLRGNESADAGQGDLTPVLGQLQSGAVDLVALGRMLLADPQWPNKVLENRLAEIRRFDREAMLTEV</sequence>
<name>A0A239GFT9_9PSED</name>
<dbReference type="InterPro" id="IPR001155">
    <property type="entry name" value="OxRdtase_FMN_N"/>
</dbReference>
<dbReference type="InterPro" id="IPR045247">
    <property type="entry name" value="Oye-like"/>
</dbReference>
<dbReference type="Proteomes" id="UP000198407">
    <property type="component" value="Unassembled WGS sequence"/>
</dbReference>
<dbReference type="AlphaFoldDB" id="A0A239GFT9"/>
<accession>A0A239GFT9</accession>
<dbReference type="InterPro" id="IPR013785">
    <property type="entry name" value="Aldolase_TIM"/>
</dbReference>
<dbReference type="OrthoDB" id="8523426at2"/>
<dbReference type="Pfam" id="PF00724">
    <property type="entry name" value="Oxidored_FMN"/>
    <property type="match status" value="1"/>
</dbReference>
<dbReference type="FunFam" id="3.20.20.70:FF:000262">
    <property type="entry name" value="NADH:flavin oxidoreductase"/>
    <property type="match status" value="1"/>
</dbReference>
<dbReference type="RefSeq" id="WP_042122211.1">
    <property type="nucleotide sequence ID" value="NZ_FZOL01000012.1"/>
</dbReference>
<organism evidence="2 3">
    <name type="scientific">Pseudomonas japonica</name>
    <dbReference type="NCBI Taxonomy" id="256466"/>
    <lineage>
        <taxon>Bacteria</taxon>
        <taxon>Pseudomonadati</taxon>
        <taxon>Pseudomonadota</taxon>
        <taxon>Gammaproteobacteria</taxon>
        <taxon>Pseudomonadales</taxon>
        <taxon>Pseudomonadaceae</taxon>
        <taxon>Pseudomonas</taxon>
    </lineage>
</organism>